<comment type="similarity">
    <text evidence="1">Belongs to the RMI1 family.</text>
</comment>
<dbReference type="Gene3D" id="2.40.50.770">
    <property type="entry name" value="RecQ-mediated genome instability protein Rmi1, C-terminal domain"/>
    <property type="match status" value="1"/>
</dbReference>
<proteinExistence type="inferred from homology"/>
<dbReference type="InterPro" id="IPR013894">
    <property type="entry name" value="RMI1_OB"/>
</dbReference>
<dbReference type="Proteomes" id="UP000245207">
    <property type="component" value="Unassembled WGS sequence"/>
</dbReference>
<evidence type="ECO:0000313" key="10">
    <source>
        <dbReference type="Proteomes" id="UP000245207"/>
    </source>
</evidence>
<keyword evidence="4" id="KW-0175">Coiled coil</keyword>
<feature type="region of interest" description="Disordered" evidence="5">
    <location>
        <begin position="602"/>
        <end position="650"/>
    </location>
</feature>
<comment type="caution">
    <text evidence="9">The sequence shown here is derived from an EMBL/GenBank/DDBJ whole genome shotgun (WGS) entry which is preliminary data.</text>
</comment>
<feature type="coiled-coil region" evidence="4">
    <location>
        <begin position="308"/>
        <end position="338"/>
    </location>
</feature>
<dbReference type="EMBL" id="PKPP01005906">
    <property type="protein sequence ID" value="PWA58394.1"/>
    <property type="molecule type" value="Genomic_DNA"/>
</dbReference>
<evidence type="ECO:0000256" key="5">
    <source>
        <dbReference type="SAM" id="MobiDB-lite"/>
    </source>
</evidence>
<evidence type="ECO:0000259" key="7">
    <source>
        <dbReference type="Pfam" id="PF16099"/>
    </source>
</evidence>
<feature type="compositionally biased region" description="Polar residues" evidence="5">
    <location>
        <begin position="36"/>
        <end position="47"/>
    </location>
</feature>
<dbReference type="PANTHER" id="PTHR14790:SF15">
    <property type="entry name" value="RECQ-MEDIATED GENOME INSTABILITY PROTEIN 1"/>
    <property type="match status" value="1"/>
</dbReference>
<keyword evidence="10" id="KW-1185">Reference proteome</keyword>
<feature type="compositionally biased region" description="Polar residues" evidence="5">
    <location>
        <begin position="640"/>
        <end position="649"/>
    </location>
</feature>
<feature type="domain" description="RecQ mediated genome instability protein 1 OB-fold" evidence="6">
    <location>
        <begin position="392"/>
        <end position="503"/>
    </location>
</feature>
<accession>A0A2U1MAT8</accession>
<dbReference type="AlphaFoldDB" id="A0A2U1MAT8"/>
<feature type="region of interest" description="Disordered" evidence="5">
    <location>
        <begin position="228"/>
        <end position="262"/>
    </location>
</feature>
<dbReference type="PANTHER" id="PTHR14790">
    <property type="entry name" value="RECQ-MEDIATED GENOME INSTABILITY PROTEIN 1 RMI1"/>
    <property type="match status" value="1"/>
</dbReference>
<feature type="compositionally biased region" description="Basic and acidic residues" evidence="5">
    <location>
        <begin position="252"/>
        <end position="262"/>
    </location>
</feature>
<dbReference type="Pfam" id="PF08585">
    <property type="entry name" value="RMI1_N_C"/>
    <property type="match status" value="1"/>
</dbReference>
<reference evidence="9 10" key="1">
    <citation type="journal article" date="2018" name="Mol. Plant">
        <title>The genome of Artemisia annua provides insight into the evolution of Asteraceae family and artemisinin biosynthesis.</title>
        <authorList>
            <person name="Shen Q."/>
            <person name="Zhang L."/>
            <person name="Liao Z."/>
            <person name="Wang S."/>
            <person name="Yan T."/>
            <person name="Shi P."/>
            <person name="Liu M."/>
            <person name="Fu X."/>
            <person name="Pan Q."/>
            <person name="Wang Y."/>
            <person name="Lv Z."/>
            <person name="Lu X."/>
            <person name="Zhang F."/>
            <person name="Jiang W."/>
            <person name="Ma Y."/>
            <person name="Chen M."/>
            <person name="Hao X."/>
            <person name="Li L."/>
            <person name="Tang Y."/>
            <person name="Lv G."/>
            <person name="Zhou Y."/>
            <person name="Sun X."/>
            <person name="Brodelius P.E."/>
            <person name="Rose J.K.C."/>
            <person name="Tang K."/>
        </authorList>
    </citation>
    <scope>NUCLEOTIDE SEQUENCE [LARGE SCALE GENOMIC DNA]</scope>
    <source>
        <strain evidence="10">cv. Huhao1</strain>
        <tissue evidence="9">Leaf</tissue>
    </source>
</reference>
<protein>
    <recommendedName>
        <fullName evidence="2">RecQ-mediated genome instability protein 1</fullName>
    </recommendedName>
    <alternativeName>
        <fullName evidence="3">BLM-associated protein of 75 kDa homolog</fullName>
    </alternativeName>
</protein>
<feature type="domain" description="SMARCC C-terminal" evidence="8">
    <location>
        <begin position="278"/>
        <end position="348"/>
    </location>
</feature>
<evidence type="ECO:0000256" key="3">
    <source>
        <dbReference type="ARBA" id="ARBA00077519"/>
    </source>
</evidence>
<feature type="region of interest" description="Disordered" evidence="5">
    <location>
        <begin position="28"/>
        <end position="60"/>
    </location>
</feature>
<dbReference type="InterPro" id="IPR032451">
    <property type="entry name" value="SMARCC_C"/>
</dbReference>
<feature type="region of interest" description="Disordered" evidence="5">
    <location>
        <begin position="967"/>
        <end position="986"/>
    </location>
</feature>
<evidence type="ECO:0000256" key="2">
    <source>
        <dbReference type="ARBA" id="ARBA00018987"/>
    </source>
</evidence>
<dbReference type="GO" id="GO:0000712">
    <property type="term" value="P:resolution of meiotic recombination intermediates"/>
    <property type="evidence" value="ECO:0007669"/>
    <property type="project" value="TreeGrafter"/>
</dbReference>
<dbReference type="GO" id="GO:0000724">
    <property type="term" value="P:double-strand break repair via homologous recombination"/>
    <property type="evidence" value="ECO:0007669"/>
    <property type="project" value="TreeGrafter"/>
</dbReference>
<evidence type="ECO:0000256" key="1">
    <source>
        <dbReference type="ARBA" id="ARBA00006395"/>
    </source>
</evidence>
<feature type="region of interest" description="Disordered" evidence="5">
    <location>
        <begin position="723"/>
        <end position="749"/>
    </location>
</feature>
<organism evidence="9 10">
    <name type="scientific">Artemisia annua</name>
    <name type="common">Sweet wormwood</name>
    <dbReference type="NCBI Taxonomy" id="35608"/>
    <lineage>
        <taxon>Eukaryota</taxon>
        <taxon>Viridiplantae</taxon>
        <taxon>Streptophyta</taxon>
        <taxon>Embryophyta</taxon>
        <taxon>Tracheophyta</taxon>
        <taxon>Spermatophyta</taxon>
        <taxon>Magnoliopsida</taxon>
        <taxon>eudicotyledons</taxon>
        <taxon>Gunneridae</taxon>
        <taxon>Pentapetalae</taxon>
        <taxon>asterids</taxon>
        <taxon>campanulids</taxon>
        <taxon>Asterales</taxon>
        <taxon>Asteraceae</taxon>
        <taxon>Asteroideae</taxon>
        <taxon>Anthemideae</taxon>
        <taxon>Artemisiinae</taxon>
        <taxon>Artemisia</taxon>
    </lineage>
</organism>
<dbReference type="FunFam" id="2.40.50.770:FF:000004">
    <property type="entry name" value="RecQ-mediated instability protein (DUF1767)"/>
    <property type="match status" value="1"/>
</dbReference>
<dbReference type="InterPro" id="IPR042470">
    <property type="entry name" value="RMI1_N_C_sf"/>
</dbReference>
<dbReference type="GO" id="GO:0031422">
    <property type="term" value="C:RecQ family helicase-topoisomerase III complex"/>
    <property type="evidence" value="ECO:0007669"/>
    <property type="project" value="TreeGrafter"/>
</dbReference>
<name>A0A2U1MAT8_ARTAN</name>
<dbReference type="Pfam" id="PF16495">
    <property type="entry name" value="SWIRM-assoc_1"/>
    <property type="match status" value="1"/>
</dbReference>
<dbReference type="SMART" id="SM01161">
    <property type="entry name" value="DUF1767"/>
    <property type="match status" value="1"/>
</dbReference>
<gene>
    <name evidence="9" type="ORF">CTI12_AA403170</name>
</gene>
<evidence type="ECO:0000313" key="9">
    <source>
        <dbReference type="EMBL" id="PWA58394.1"/>
    </source>
</evidence>
<evidence type="ECO:0000259" key="6">
    <source>
        <dbReference type="Pfam" id="PF08585"/>
    </source>
</evidence>
<dbReference type="STRING" id="35608.A0A2U1MAT8"/>
<dbReference type="GO" id="GO:0016604">
    <property type="term" value="C:nuclear body"/>
    <property type="evidence" value="ECO:0007669"/>
    <property type="project" value="TreeGrafter"/>
</dbReference>
<dbReference type="InterPro" id="IPR032199">
    <property type="entry name" value="RMI1_C"/>
</dbReference>
<feature type="domain" description="RecQ-mediated genome instability protein 1 C-terminal OB-fold" evidence="7">
    <location>
        <begin position="828"/>
        <end position="968"/>
    </location>
</feature>
<dbReference type="Pfam" id="PF16099">
    <property type="entry name" value="RMI1_C"/>
    <property type="match status" value="1"/>
</dbReference>
<evidence type="ECO:0000259" key="8">
    <source>
        <dbReference type="Pfam" id="PF16495"/>
    </source>
</evidence>
<feature type="compositionally biased region" description="Low complexity" evidence="5">
    <location>
        <begin position="729"/>
        <end position="745"/>
    </location>
</feature>
<sequence>MGPLGSYTDVFQEVMELVCESCKGRCESGRYESTKDSNNSINNQKQEQGGPPVPQEAKDLEVKNVELESKTQQNGDVDSEAPPAKRICIAPVSDSSDTKMEQVTALCFQPFDKLDVMNAFLVLNQFISLQTDNQDEQVAPSEETKEIDGEICELKHQNQQDGDLENHCPLKTDRSKPLPIVGNSLMQQITRISAVVGPQVAASAAEAAVTALCEENEIPKEIFDTEENGNELPFSTQTNEPERIAQGNDIEMDARPSESEKDAIPLPLRMRATSATILGAAAAHAKLLAIQEDKEVERLVSTVVSTQLKKLQHKMKLLNEAESIMEKEFAQMTELEDLLLTERVDVIEKGIDAGGLESGLSGFGGLDVTKKAKMCFERFLECDMNVCGAGLLPSNVGRMHLVDLPGPFVLQVDEIVNISQPLRQRYKTANAGFHRCLKLSMTDGVQRVFGMEYQPIKDLDALAPAGLKVAISNVNVRHGLLMLVPEVIQVLGGLVEELDAARQRLVEEVNKPPRGRRTRSGVVPPLATRATRAAWPAEDINVPRPLNNPVPQTATPIQVDDQGARAARPTDGIHVSRPINNPVPQRATPIQVADQGIRAARSTGGIHGSRPLNNDQQRETPMQVDGPAGAAWPTDDNHVSRPSNNNPQRGTPIHVDGQGTHATWPTDDIHVSQPSNNNQQRATVIEVDSPGTPATWPTDDIHVSRPLNNPVSHMATPMQVDDHGTTPASVNERVSSTTEVESSFSTRRENIEPLPSMATTESSVYMDTENASFAVPIPSESVKTTPLRVTEEASILIQRPSPVAISDDEDVHMVAAEDNHIASGRSNESPFMYLATLSAKWAETKDQVANVEGKIKCFVTGVKKFQYKERSTYKLHVYVDDGSLISEILIDHSRKIGYSPEEVIAASSSSDPSRELEMKSRMKKFQEFLANFEGTMVLRIDEASSLPTALDLQQGCPPADAWSLLTRLKPRNADQRPQLDPIDLSP</sequence>
<evidence type="ECO:0000256" key="4">
    <source>
        <dbReference type="SAM" id="Coils"/>
    </source>
</evidence>
<dbReference type="GO" id="GO:0000166">
    <property type="term" value="F:nucleotide binding"/>
    <property type="evidence" value="ECO:0007669"/>
    <property type="project" value="InterPro"/>
</dbReference>
<dbReference type="OrthoDB" id="341511at2759"/>